<dbReference type="Proteomes" id="UP000593572">
    <property type="component" value="Unassembled WGS sequence"/>
</dbReference>
<sequence length="28" mass="3347">MVLILSLLFHQMNKFATLEKNVSRLRML</sequence>
<evidence type="ECO:0000313" key="2">
    <source>
        <dbReference type="Proteomes" id="UP000593572"/>
    </source>
</evidence>
<comment type="caution">
    <text evidence="1">The sequence shown here is derived from an EMBL/GenBank/DDBJ whole genome shotgun (WGS) entry which is preliminary data.</text>
</comment>
<dbReference type="EMBL" id="JABEZX010000005">
    <property type="protein sequence ID" value="MBA0555807.1"/>
    <property type="molecule type" value="Genomic_DNA"/>
</dbReference>
<organism evidence="1 2">
    <name type="scientific">Gossypium lobatum</name>
    <dbReference type="NCBI Taxonomy" id="34289"/>
    <lineage>
        <taxon>Eukaryota</taxon>
        <taxon>Viridiplantae</taxon>
        <taxon>Streptophyta</taxon>
        <taxon>Embryophyta</taxon>
        <taxon>Tracheophyta</taxon>
        <taxon>Spermatophyta</taxon>
        <taxon>Magnoliopsida</taxon>
        <taxon>eudicotyledons</taxon>
        <taxon>Gunneridae</taxon>
        <taxon>Pentapetalae</taxon>
        <taxon>rosids</taxon>
        <taxon>malvids</taxon>
        <taxon>Malvales</taxon>
        <taxon>Malvaceae</taxon>
        <taxon>Malvoideae</taxon>
        <taxon>Gossypium</taxon>
    </lineage>
</organism>
<name>A0A7J8LTM3_9ROSI</name>
<accession>A0A7J8LTM3</accession>
<protein>
    <submittedName>
        <fullName evidence="1">Uncharacterized protein</fullName>
    </submittedName>
</protein>
<evidence type="ECO:0000313" key="1">
    <source>
        <dbReference type="EMBL" id="MBA0555807.1"/>
    </source>
</evidence>
<reference evidence="1 2" key="1">
    <citation type="journal article" date="2019" name="Genome Biol. Evol.">
        <title>Insights into the evolution of the New World diploid cottons (Gossypium, subgenus Houzingenia) based on genome sequencing.</title>
        <authorList>
            <person name="Grover C.E."/>
            <person name="Arick M.A. 2nd"/>
            <person name="Thrash A."/>
            <person name="Conover J.L."/>
            <person name="Sanders W.S."/>
            <person name="Peterson D.G."/>
            <person name="Frelichowski J.E."/>
            <person name="Scheffler J.A."/>
            <person name="Scheffler B.E."/>
            <person name="Wendel J.F."/>
        </authorList>
    </citation>
    <scope>NUCLEOTIDE SEQUENCE [LARGE SCALE GENOMIC DNA]</scope>
    <source>
        <strain evidence="1">157</strain>
        <tissue evidence="1">Leaf</tissue>
    </source>
</reference>
<gene>
    <name evidence="1" type="ORF">Golob_025962</name>
</gene>
<proteinExistence type="predicted"/>
<keyword evidence="2" id="KW-1185">Reference proteome</keyword>
<dbReference type="AlphaFoldDB" id="A0A7J8LTM3"/>